<dbReference type="RefSeq" id="WP_048073254.1">
    <property type="nucleotide sequence ID" value="NZ_DAISQW010000003.1"/>
</dbReference>
<dbReference type="AlphaFoldDB" id="A0A090I497"/>
<dbReference type="InterPro" id="IPR007421">
    <property type="entry name" value="Schlafen_AlbA_2_dom"/>
</dbReference>
<protein>
    <submittedName>
        <fullName evidence="2">Putative transcriptional regulator</fullName>
    </submittedName>
</protein>
<dbReference type="PANTHER" id="PTHR30595">
    <property type="entry name" value="GLPR-RELATED TRANSCRIPTIONAL REPRESSOR"/>
    <property type="match status" value="1"/>
</dbReference>
<sequence length="463" mass="53150">MFYEESEHIELKKSINRLPDALKSICAFCNHRGGSVFFGVTSSGEIKGVDVSDKVLLKISQQINRIRPEITPEIREINEDGKSLIEVKVLEGNNKPYFLNGIAYIRVGTEDKLIPPDELKRIIIEENRENWDEEIKTTANFDEIDKDTLDEFLIRARESRNFDIDVKVTVEDALERLALSKNGLLTNAAVLLFTRDPQKFFPQAQVRCAKFKGNDITQPFIDMAVIDGNIWEQIAETEKFILSNIKRAAWFETEKMERTEHFEYPFEAIREAIINAICHRDYRSSGNVQIRIFDNSMEIWNPGKLPEGMTIDLLKGNHTSKPRNKLIAQSLFLTKYIEQWGSGTNKMIEACVNEGLPEPDFNEVGDDFRVILTRSRVNEILENPDLINNRQWKAIDYLKSNDIITSIEYAELFNCSHRTARMDLKGLVDLGIFEKKGKGNQIHYILIRSYRQLPAIAGNGDGN</sequence>
<evidence type="ECO:0000313" key="2">
    <source>
        <dbReference type="EMBL" id="CEA14173.1"/>
    </source>
</evidence>
<organism evidence="2">
    <name type="scientific">Methanobacterium formicicum</name>
    <dbReference type="NCBI Taxonomy" id="2162"/>
    <lineage>
        <taxon>Archaea</taxon>
        <taxon>Methanobacteriati</taxon>
        <taxon>Methanobacteriota</taxon>
        <taxon>Methanomada group</taxon>
        <taxon>Methanobacteria</taxon>
        <taxon>Methanobacteriales</taxon>
        <taxon>Methanobacteriaceae</taxon>
        <taxon>Methanobacterium</taxon>
    </lineage>
</organism>
<dbReference type="PANTHER" id="PTHR30595:SF6">
    <property type="entry name" value="SCHLAFEN ALBA-2 DOMAIN-CONTAINING PROTEIN"/>
    <property type="match status" value="1"/>
</dbReference>
<evidence type="ECO:0000259" key="1">
    <source>
        <dbReference type="Pfam" id="PF04326"/>
    </source>
</evidence>
<dbReference type="InterPro" id="IPR038461">
    <property type="entry name" value="Schlafen_AlbA_2_dom_sf"/>
</dbReference>
<gene>
    <name evidence="2" type="ORF">DSM1535_1848</name>
</gene>
<name>A0A090I497_METFO</name>
<dbReference type="Gene3D" id="3.30.950.30">
    <property type="entry name" value="Schlafen, AAA domain"/>
    <property type="match status" value="1"/>
</dbReference>
<dbReference type="Gene3D" id="3.30.565.60">
    <property type="match status" value="1"/>
</dbReference>
<dbReference type="EMBL" id="LN515531">
    <property type="protein sequence ID" value="CEA14173.1"/>
    <property type="molecule type" value="Genomic_DNA"/>
</dbReference>
<dbReference type="InterPro" id="IPR038475">
    <property type="entry name" value="RecG_C_sf"/>
</dbReference>
<dbReference type="Pfam" id="PF13749">
    <property type="entry name" value="HATPase_c_4"/>
    <property type="match status" value="1"/>
</dbReference>
<dbReference type="InterPro" id="IPR036388">
    <property type="entry name" value="WH-like_DNA-bd_sf"/>
</dbReference>
<accession>A0A090I497</accession>
<feature type="domain" description="Schlafen AlbA-2" evidence="1">
    <location>
        <begin position="5"/>
        <end position="113"/>
    </location>
</feature>
<dbReference type="InterPro" id="IPR036390">
    <property type="entry name" value="WH_DNA-bd_sf"/>
</dbReference>
<proteinExistence type="predicted"/>
<dbReference type="KEGG" id="mfi:DSM1535_1848"/>
<reference evidence="2" key="1">
    <citation type="submission" date="2014-08" db="EMBL/GenBank/DDBJ databases">
        <authorList>
            <person name="Wibberg D."/>
        </authorList>
    </citation>
    <scope>NUCLEOTIDE SEQUENCE</scope>
</reference>
<dbReference type="SUPFAM" id="SSF46785">
    <property type="entry name" value="Winged helix' DNA-binding domain"/>
    <property type="match status" value="1"/>
</dbReference>
<dbReference type="PATRIC" id="fig|2162.9.peg.1899"/>
<dbReference type="Gene3D" id="1.10.10.10">
    <property type="entry name" value="Winged helix-like DNA-binding domain superfamily/Winged helix DNA-binding domain"/>
    <property type="match status" value="1"/>
</dbReference>
<dbReference type="Pfam" id="PF04326">
    <property type="entry name" value="SLFN_AlbA_2"/>
    <property type="match status" value="1"/>
</dbReference>